<feature type="domain" description="N-acetyltransferase" evidence="1">
    <location>
        <begin position="1"/>
        <end position="154"/>
    </location>
</feature>
<dbReference type="SUPFAM" id="SSF55729">
    <property type="entry name" value="Acyl-CoA N-acyltransferases (Nat)"/>
    <property type="match status" value="1"/>
</dbReference>
<evidence type="ECO:0000259" key="1">
    <source>
        <dbReference type="PROSITE" id="PS51186"/>
    </source>
</evidence>
<dbReference type="InterPro" id="IPR016181">
    <property type="entry name" value="Acyl_CoA_acyltransferase"/>
</dbReference>
<dbReference type="Pfam" id="PF00583">
    <property type="entry name" value="Acetyltransf_1"/>
    <property type="match status" value="1"/>
</dbReference>
<dbReference type="AlphaFoldDB" id="A0A839K209"/>
<keyword evidence="2" id="KW-0808">Transferase</keyword>
<dbReference type="EMBL" id="JACEGA010000001">
    <property type="protein sequence ID" value="MBB2183650.1"/>
    <property type="molecule type" value="Genomic_DNA"/>
</dbReference>
<comment type="caution">
    <text evidence="2">The sequence shown here is derived from an EMBL/GenBank/DDBJ whole genome shotgun (WGS) entry which is preliminary data.</text>
</comment>
<gene>
    <name evidence="2" type="ORF">H0486_12275</name>
</gene>
<keyword evidence="3" id="KW-1185">Reference proteome</keyword>
<dbReference type="PROSITE" id="PS51186">
    <property type="entry name" value="GNAT"/>
    <property type="match status" value="1"/>
</dbReference>
<accession>A0A839K209</accession>
<dbReference type="Gene3D" id="3.40.630.30">
    <property type="match status" value="1"/>
</dbReference>
<sequence length="154" mass="17612">MIFRKATAEDIEALIQIRLAYLIEDYGEVTEDQMERLRLQLSCYYADHIGKDFIAYLALDKENIVSSVFLVIIEKPSNPSFISGKVGNILNVYTKPEYRCQGLAGRLLTQAIEEAKQLELSYLELKATKAGYSLYKKLGFLEAHSDYIAMRYPL</sequence>
<proteinExistence type="predicted"/>
<dbReference type="CDD" id="cd04301">
    <property type="entry name" value="NAT_SF"/>
    <property type="match status" value="1"/>
</dbReference>
<evidence type="ECO:0000313" key="2">
    <source>
        <dbReference type="EMBL" id="MBB2183650.1"/>
    </source>
</evidence>
<reference evidence="2 3" key="1">
    <citation type="submission" date="2020-07" db="EMBL/GenBank/DDBJ databases">
        <title>Characterization and genome sequencing of isolate MD1, a novel member within the family Lachnospiraceae.</title>
        <authorList>
            <person name="Rettenmaier R."/>
            <person name="Di Bello L."/>
            <person name="Zinser C."/>
            <person name="Scheitz K."/>
            <person name="Liebl W."/>
            <person name="Zverlov V."/>
        </authorList>
    </citation>
    <scope>NUCLEOTIDE SEQUENCE [LARGE SCALE GENOMIC DNA]</scope>
    <source>
        <strain evidence="2 3">MD1</strain>
    </source>
</reference>
<evidence type="ECO:0000313" key="3">
    <source>
        <dbReference type="Proteomes" id="UP000574276"/>
    </source>
</evidence>
<organism evidence="2 3">
    <name type="scientific">Variimorphobacter saccharofermentans</name>
    <dbReference type="NCBI Taxonomy" id="2755051"/>
    <lineage>
        <taxon>Bacteria</taxon>
        <taxon>Bacillati</taxon>
        <taxon>Bacillota</taxon>
        <taxon>Clostridia</taxon>
        <taxon>Lachnospirales</taxon>
        <taxon>Lachnospiraceae</taxon>
        <taxon>Variimorphobacter</taxon>
    </lineage>
</organism>
<name>A0A839K209_9FIRM</name>
<dbReference type="Proteomes" id="UP000574276">
    <property type="component" value="Unassembled WGS sequence"/>
</dbReference>
<protein>
    <submittedName>
        <fullName evidence="2">GNAT family N-acetyltransferase</fullName>
    </submittedName>
</protein>
<dbReference type="GO" id="GO:0016747">
    <property type="term" value="F:acyltransferase activity, transferring groups other than amino-acyl groups"/>
    <property type="evidence" value="ECO:0007669"/>
    <property type="project" value="InterPro"/>
</dbReference>
<dbReference type="RefSeq" id="WP_228353280.1">
    <property type="nucleotide sequence ID" value="NZ_JACEGA010000001.1"/>
</dbReference>
<dbReference type="InterPro" id="IPR000182">
    <property type="entry name" value="GNAT_dom"/>
</dbReference>